<organism evidence="5 6">
    <name type="scientific">Duganella radicis</name>
    <dbReference type="NCBI Taxonomy" id="551988"/>
    <lineage>
        <taxon>Bacteria</taxon>
        <taxon>Pseudomonadati</taxon>
        <taxon>Pseudomonadota</taxon>
        <taxon>Betaproteobacteria</taxon>
        <taxon>Burkholderiales</taxon>
        <taxon>Oxalobacteraceae</taxon>
        <taxon>Telluria group</taxon>
        <taxon>Duganella</taxon>
    </lineage>
</organism>
<dbReference type="InterPro" id="IPR009057">
    <property type="entry name" value="Homeodomain-like_sf"/>
</dbReference>
<dbReference type="Gene3D" id="1.10.10.60">
    <property type="entry name" value="Homeodomain-like"/>
    <property type="match status" value="1"/>
</dbReference>
<dbReference type="PANTHER" id="PTHR47894">
    <property type="entry name" value="HTH-TYPE TRANSCRIPTIONAL REGULATOR GADX"/>
    <property type="match status" value="1"/>
</dbReference>
<keyword evidence="2" id="KW-0238">DNA-binding</keyword>
<feature type="domain" description="HTH araC/xylS-type" evidence="4">
    <location>
        <begin position="241"/>
        <end position="338"/>
    </location>
</feature>
<evidence type="ECO:0000259" key="4">
    <source>
        <dbReference type="PROSITE" id="PS01124"/>
    </source>
</evidence>
<sequence>MIAYRQNGDRYIPAQHQPALVLDYACSRELDGDHLLHGTGLRHWNMPSANCVVTPAEYLQLVANVMRALDSPDSSFMLGQQMLPGHYGGLSHALLQAQNLRQALEILCAGHARLCPLLTPRLIEEGGLAVLYWTDSFGAPSQLPALVEMHMTAVTAMCRWLSGERLPWRYCINRSAPAHVEQHEVHLGSDLRFGCHLDAMLIEPAWLDRPWPRGNAMAASVALRSATAEAGELALTPSLLTAMYDYLLENIRLAPTLEGSAAAFGVSPATLKRHLARHGSHFQAELDQVRAHVAMHLFQMRGYDNEAVAHYLGFHDATNFRRSFKRWTGLVPSLLRDALLHS</sequence>
<dbReference type="SMART" id="SM00342">
    <property type="entry name" value="HTH_ARAC"/>
    <property type="match status" value="1"/>
</dbReference>
<reference evidence="5 6" key="1">
    <citation type="submission" date="2019-11" db="EMBL/GenBank/DDBJ databases">
        <title>Type strains purchased from KCTC, JCM and DSMZ.</title>
        <authorList>
            <person name="Lu H."/>
        </authorList>
    </citation>
    <scope>NUCLEOTIDE SEQUENCE [LARGE SCALE GENOMIC DNA]</scope>
    <source>
        <strain evidence="5 6">KCTC 22382</strain>
    </source>
</reference>
<accession>A0A6L6PD29</accession>
<dbReference type="GO" id="GO:0005829">
    <property type="term" value="C:cytosol"/>
    <property type="evidence" value="ECO:0007669"/>
    <property type="project" value="TreeGrafter"/>
</dbReference>
<dbReference type="SUPFAM" id="SSF46689">
    <property type="entry name" value="Homeodomain-like"/>
    <property type="match status" value="1"/>
</dbReference>
<dbReference type="EMBL" id="WNKY01000001">
    <property type="protein sequence ID" value="MTV36579.1"/>
    <property type="molecule type" value="Genomic_DNA"/>
</dbReference>
<keyword evidence="3" id="KW-0804">Transcription</keyword>
<keyword evidence="1" id="KW-0805">Transcription regulation</keyword>
<comment type="caution">
    <text evidence="5">The sequence shown here is derived from an EMBL/GenBank/DDBJ whole genome shotgun (WGS) entry which is preliminary data.</text>
</comment>
<evidence type="ECO:0000313" key="6">
    <source>
        <dbReference type="Proteomes" id="UP000475582"/>
    </source>
</evidence>
<dbReference type="InterPro" id="IPR018060">
    <property type="entry name" value="HTH_AraC"/>
</dbReference>
<dbReference type="Pfam" id="PF12625">
    <property type="entry name" value="Arabinose_bd"/>
    <property type="match status" value="1"/>
</dbReference>
<dbReference type="PANTHER" id="PTHR47894:SF1">
    <property type="entry name" value="HTH-TYPE TRANSCRIPTIONAL REGULATOR VQSM"/>
    <property type="match status" value="1"/>
</dbReference>
<dbReference type="PROSITE" id="PS01124">
    <property type="entry name" value="HTH_ARAC_FAMILY_2"/>
    <property type="match status" value="1"/>
</dbReference>
<dbReference type="Pfam" id="PF12833">
    <property type="entry name" value="HTH_18"/>
    <property type="match status" value="1"/>
</dbReference>
<dbReference type="RefSeq" id="WP_371866083.1">
    <property type="nucleotide sequence ID" value="NZ_WNKY01000001.1"/>
</dbReference>
<dbReference type="AlphaFoldDB" id="A0A6L6PD29"/>
<evidence type="ECO:0000256" key="2">
    <source>
        <dbReference type="ARBA" id="ARBA00023125"/>
    </source>
</evidence>
<proteinExistence type="predicted"/>
<gene>
    <name evidence="5" type="ORF">GM676_03135</name>
</gene>
<evidence type="ECO:0000256" key="1">
    <source>
        <dbReference type="ARBA" id="ARBA00023015"/>
    </source>
</evidence>
<dbReference type="InterPro" id="IPR032687">
    <property type="entry name" value="AraC-type_N"/>
</dbReference>
<evidence type="ECO:0000313" key="5">
    <source>
        <dbReference type="EMBL" id="MTV36579.1"/>
    </source>
</evidence>
<dbReference type="GO" id="GO:0003700">
    <property type="term" value="F:DNA-binding transcription factor activity"/>
    <property type="evidence" value="ECO:0007669"/>
    <property type="project" value="InterPro"/>
</dbReference>
<name>A0A6L6PD29_9BURK</name>
<protein>
    <submittedName>
        <fullName evidence="5">Helix-turn-helix domain-containing protein</fullName>
    </submittedName>
</protein>
<keyword evidence="6" id="KW-1185">Reference proteome</keyword>
<dbReference type="Proteomes" id="UP000475582">
    <property type="component" value="Unassembled WGS sequence"/>
</dbReference>
<dbReference type="GO" id="GO:0000976">
    <property type="term" value="F:transcription cis-regulatory region binding"/>
    <property type="evidence" value="ECO:0007669"/>
    <property type="project" value="TreeGrafter"/>
</dbReference>
<evidence type="ECO:0000256" key="3">
    <source>
        <dbReference type="ARBA" id="ARBA00023163"/>
    </source>
</evidence>